<reference evidence="1 2" key="1">
    <citation type="journal article" date="2018" name="Front. Microbiol.">
        <title>Description and Comparative Genomics of Macrococcus caseolyticus subsp. hominis subsp. nov., Macrococcus goetzii sp. nov., Macrococcus epidermidis sp. nov., and Macrococcus bohemicus sp. nov., Novel Macrococci From Human Clinical Material With Virulence Potential and Suspected Uptake of Foreign DNA by Natural Transformation.</title>
        <authorList>
            <person name="Maslanova I."/>
            <person name="Wertheimer Z."/>
            <person name="Sedlacek I."/>
            <person name="Svec P."/>
            <person name="Indrakova A."/>
            <person name="Kovarovic V."/>
            <person name="Schumann P."/>
            <person name="Sproer C."/>
            <person name="Kralova S."/>
            <person name="Sedo O."/>
            <person name="Kristofova L."/>
            <person name="Vrbovska V."/>
            <person name="Fuzik T."/>
            <person name="Petras P."/>
            <person name="Zdrahal Z."/>
            <person name="Ruzickova V."/>
            <person name="Doskar J."/>
            <person name="Pantucek R."/>
        </authorList>
    </citation>
    <scope>NUCLEOTIDE SEQUENCE [LARGE SCALE GENOMIC DNA]</scope>
    <source>
        <strain evidence="1 2">01/688</strain>
    </source>
</reference>
<accession>A0A327ZRP4</accession>
<dbReference type="Proteomes" id="UP000249808">
    <property type="component" value="Unassembled WGS sequence"/>
</dbReference>
<organism evidence="1 2">
    <name type="scientific">Macrococcus epidermidis</name>
    <dbReference type="NCBI Taxonomy" id="1902580"/>
    <lineage>
        <taxon>Bacteria</taxon>
        <taxon>Bacillati</taxon>
        <taxon>Bacillota</taxon>
        <taxon>Bacilli</taxon>
        <taxon>Bacillales</taxon>
        <taxon>Staphylococcaceae</taxon>
        <taxon>Macrococcus</taxon>
    </lineage>
</organism>
<name>A0A327ZRP4_9STAP</name>
<keyword evidence="2" id="KW-1185">Reference proteome</keyword>
<sequence length="133" mass="15503">MAEINNNTINIKFDEVEVNKIIKPIQTEADRVINKLDEVLAIQSEILCNQPIKSIALDSMKISKSIEDKIIKQNVRYDKKKDSINVINELKEFLKGRYEDCMNDQQHYKDEIHAYEVIILKIKELEALQASQK</sequence>
<evidence type="ECO:0000313" key="2">
    <source>
        <dbReference type="Proteomes" id="UP000249808"/>
    </source>
</evidence>
<gene>
    <name evidence="1" type="ORF">BHU61_06680</name>
</gene>
<dbReference type="AlphaFoldDB" id="A0A327ZRP4"/>
<protein>
    <submittedName>
        <fullName evidence="1">Uncharacterized protein</fullName>
    </submittedName>
</protein>
<dbReference type="RefSeq" id="WP_111715612.1">
    <property type="nucleotide sequence ID" value="NZ_JBHSSR010000004.1"/>
</dbReference>
<comment type="caution">
    <text evidence="1">The sequence shown here is derived from an EMBL/GenBank/DDBJ whole genome shotgun (WGS) entry which is preliminary data.</text>
</comment>
<evidence type="ECO:0000313" key="1">
    <source>
        <dbReference type="EMBL" id="RAK44993.1"/>
    </source>
</evidence>
<dbReference type="EMBL" id="PZJH01000002">
    <property type="protein sequence ID" value="RAK44993.1"/>
    <property type="molecule type" value="Genomic_DNA"/>
</dbReference>
<proteinExistence type="predicted"/>